<evidence type="ECO:0000313" key="2">
    <source>
        <dbReference type="EMBL" id="KAE8392995.1"/>
    </source>
</evidence>
<sequence length="131" mass="13572">MRLLTTILLSSSRATAAPSLHTLMTRQNLCYFDGPSAPVGSGNANCAGSNGKAHEDVLTCPNQGVADRICSHDGVDPTARDYCQAIVGTASYCTVGGPVPKGGHHICYCVSGSFCCSQGAEVPGMIRQLLL</sequence>
<feature type="chain" id="PRO_5024793904" evidence="1">
    <location>
        <begin position="17"/>
        <end position="131"/>
    </location>
</feature>
<dbReference type="AlphaFoldDB" id="A0A5N7CFZ0"/>
<dbReference type="Proteomes" id="UP000326877">
    <property type="component" value="Unassembled WGS sequence"/>
</dbReference>
<evidence type="ECO:0000256" key="1">
    <source>
        <dbReference type="SAM" id="SignalP"/>
    </source>
</evidence>
<reference evidence="2" key="1">
    <citation type="submission" date="2019-04" db="EMBL/GenBank/DDBJ databases">
        <title>Friends and foes A comparative genomics studyof 23 Aspergillus species from section Flavi.</title>
        <authorList>
            <consortium name="DOE Joint Genome Institute"/>
            <person name="Kjaerbolling I."/>
            <person name="Vesth T."/>
            <person name="Frisvad J.C."/>
            <person name="Nybo J.L."/>
            <person name="Theobald S."/>
            <person name="Kildgaard S."/>
            <person name="Isbrandt T."/>
            <person name="Kuo A."/>
            <person name="Sato A."/>
            <person name="Lyhne E.K."/>
            <person name="Kogle M.E."/>
            <person name="Wiebenga A."/>
            <person name="Kun R.S."/>
            <person name="Lubbers R.J."/>
            <person name="Makela M.R."/>
            <person name="Barry K."/>
            <person name="Chovatia M."/>
            <person name="Clum A."/>
            <person name="Daum C."/>
            <person name="Haridas S."/>
            <person name="He G."/>
            <person name="LaButti K."/>
            <person name="Lipzen A."/>
            <person name="Mondo S."/>
            <person name="Riley R."/>
            <person name="Salamov A."/>
            <person name="Simmons B.A."/>
            <person name="Magnuson J.K."/>
            <person name="Henrissat B."/>
            <person name="Mortensen U.H."/>
            <person name="Larsen T.O."/>
            <person name="Devries R.P."/>
            <person name="Grigoriev I.V."/>
            <person name="Machida M."/>
            <person name="Baker S.E."/>
            <person name="Andersen M.R."/>
        </authorList>
    </citation>
    <scope>NUCLEOTIDE SEQUENCE [LARGE SCALE GENOMIC DNA]</scope>
    <source>
        <strain evidence="2">IBT 14317</strain>
    </source>
</reference>
<keyword evidence="1" id="KW-0732">Signal</keyword>
<dbReference type="OrthoDB" id="5338121at2759"/>
<protein>
    <submittedName>
        <fullName evidence="2">Uncharacterized protein</fullName>
    </submittedName>
</protein>
<name>A0A5N7CFZ0_PETAA</name>
<gene>
    <name evidence="2" type="ORF">BDV23DRAFT_181142</name>
</gene>
<accession>A0A5N7CFZ0</accession>
<dbReference type="EMBL" id="ML735233">
    <property type="protein sequence ID" value="KAE8392995.1"/>
    <property type="molecule type" value="Genomic_DNA"/>
</dbReference>
<feature type="signal peptide" evidence="1">
    <location>
        <begin position="1"/>
        <end position="16"/>
    </location>
</feature>
<organism evidence="2">
    <name type="scientific">Petromyces alliaceus</name>
    <name type="common">Aspergillus alliaceus</name>
    <dbReference type="NCBI Taxonomy" id="209559"/>
    <lineage>
        <taxon>Eukaryota</taxon>
        <taxon>Fungi</taxon>
        <taxon>Dikarya</taxon>
        <taxon>Ascomycota</taxon>
        <taxon>Pezizomycotina</taxon>
        <taxon>Eurotiomycetes</taxon>
        <taxon>Eurotiomycetidae</taxon>
        <taxon>Eurotiales</taxon>
        <taxon>Aspergillaceae</taxon>
        <taxon>Aspergillus</taxon>
        <taxon>Aspergillus subgen. Circumdati</taxon>
    </lineage>
</organism>
<proteinExistence type="predicted"/>